<evidence type="ECO:0000256" key="3">
    <source>
        <dbReference type="ARBA" id="ARBA00023098"/>
    </source>
</evidence>
<keyword evidence="4" id="KW-1133">Transmembrane helix</keyword>
<dbReference type="AlphaFoldDB" id="A0A7Y0ZSE6"/>
<dbReference type="InterPro" id="IPR029058">
    <property type="entry name" value="AB_hydrolase_fold"/>
</dbReference>
<reference evidence="6 7" key="1">
    <citation type="journal article" date="2020" name="Front. Microbiol.">
        <title>Genetic Organization of the aprX-lipA2 Operon Affects the Proteolytic Potential of Pseudomonas Species in Milk.</title>
        <authorList>
            <person name="Maier C."/>
            <person name="Huptas C."/>
            <person name="von Neubeck M."/>
            <person name="Scherer S."/>
            <person name="Wenning M."/>
            <person name="Lucking G."/>
        </authorList>
    </citation>
    <scope>NUCLEOTIDE SEQUENCE [LARGE SCALE GENOMIC DNA]</scope>
    <source>
        <strain evidence="6 7">WS 4671</strain>
    </source>
</reference>
<dbReference type="OrthoDB" id="192696at2"/>
<feature type="transmembrane region" description="Helical" evidence="4">
    <location>
        <begin position="453"/>
        <end position="471"/>
    </location>
</feature>
<evidence type="ECO:0000256" key="4">
    <source>
        <dbReference type="SAM" id="Phobius"/>
    </source>
</evidence>
<proteinExistence type="predicted"/>
<feature type="transmembrane region" description="Helical" evidence="4">
    <location>
        <begin position="411"/>
        <end position="432"/>
    </location>
</feature>
<dbReference type="Gene3D" id="3.40.50.1820">
    <property type="entry name" value="alpha/beta hydrolase"/>
    <property type="match status" value="1"/>
</dbReference>
<dbReference type="PANTHER" id="PTHR10272">
    <property type="entry name" value="PLATELET-ACTIVATING FACTOR ACETYLHYDROLASE"/>
    <property type="match status" value="1"/>
</dbReference>
<protein>
    <recommendedName>
        <fullName evidence="5">Dienelactone hydrolase domain-containing protein</fullName>
    </recommendedName>
</protein>
<dbReference type="Pfam" id="PF01738">
    <property type="entry name" value="DLH"/>
    <property type="match status" value="1"/>
</dbReference>
<dbReference type="InterPro" id="IPR046730">
    <property type="entry name" value="DUF6622"/>
</dbReference>
<sequence length="513" mass="56033">MDMLTRWLYLLAVSVLSLLSMVCNGQVRDVVMDLGAPDAARPIRVAIWYPEGVCSPETSGLCLDESAVAHKVIVVSHGSMGASDDYAWIGDGLAAKGYIVIGLNHFGESRVYGEQTQTFRATGMVWERALDVSRVLDALKKLSPFQKQVSWDDAIVIGHSAGGQTAALLVGARFDLQAFAQYCGTGQAEGDRSCSYAHDIKRAPSSFISLFNGNYRDSRVRKIVLLDPALGPALLEQSMAGSRVPALVVGALHDDFLLWNSQGARYAAAIPYVKTLLLEGGEGHFVFLSVCHHDAKVNDVPLCVDKAGVDRQAVHERLLSTLVAFIAPDDEIPLSGQPTTPATANAKVAQLTVMEILSYTPRWVFGLFFVLCALGLMQTRTRRVRFSLALLLPIGMLMLSLLGVFQYTRYWIAAIGCWLVGLVAVCMIASRIMDGGFVKWDDSSARLIVRGSWVPLLVILGIFITRYLLGVARALQFQPLDQWPLQMLVAGGLGAWSGYFACRARRCWQASRS</sequence>
<dbReference type="EMBL" id="JAAQWE010000008">
    <property type="protein sequence ID" value="NMX97182.1"/>
    <property type="molecule type" value="Genomic_DNA"/>
</dbReference>
<evidence type="ECO:0000256" key="1">
    <source>
        <dbReference type="ARBA" id="ARBA00022801"/>
    </source>
</evidence>
<feature type="transmembrane region" description="Helical" evidence="4">
    <location>
        <begin position="483"/>
        <end position="502"/>
    </location>
</feature>
<keyword evidence="4" id="KW-0812">Transmembrane</keyword>
<feature type="domain" description="Dienelactone hydrolase" evidence="5">
    <location>
        <begin position="68"/>
        <end position="188"/>
    </location>
</feature>
<evidence type="ECO:0000259" key="5">
    <source>
        <dbReference type="Pfam" id="PF01738"/>
    </source>
</evidence>
<name>A0A7Y0ZSE6_PSEVE</name>
<organism evidence="6 7">
    <name type="scientific">Pseudomonas veronii</name>
    <dbReference type="NCBI Taxonomy" id="76761"/>
    <lineage>
        <taxon>Bacteria</taxon>
        <taxon>Pseudomonadati</taxon>
        <taxon>Pseudomonadota</taxon>
        <taxon>Gammaproteobacteria</taxon>
        <taxon>Pseudomonadales</taxon>
        <taxon>Pseudomonadaceae</taxon>
        <taxon>Pseudomonas</taxon>
    </lineage>
</organism>
<keyword evidence="4" id="KW-0472">Membrane</keyword>
<dbReference type="InterPro" id="IPR002925">
    <property type="entry name" value="Dienelactn_hydro"/>
</dbReference>
<dbReference type="SUPFAM" id="SSF53474">
    <property type="entry name" value="alpha/beta-Hydrolases"/>
    <property type="match status" value="1"/>
</dbReference>
<comment type="caution">
    <text evidence="6">The sequence shown here is derived from an EMBL/GenBank/DDBJ whole genome shotgun (WGS) entry which is preliminary data.</text>
</comment>
<evidence type="ECO:0000313" key="6">
    <source>
        <dbReference type="EMBL" id="NMX97182.1"/>
    </source>
</evidence>
<dbReference type="Proteomes" id="UP000552560">
    <property type="component" value="Unassembled WGS sequence"/>
</dbReference>
<dbReference type="PANTHER" id="PTHR10272:SF0">
    <property type="entry name" value="PLATELET-ACTIVATING FACTOR ACETYLHYDROLASE"/>
    <property type="match status" value="1"/>
</dbReference>
<gene>
    <name evidence="6" type="ORF">HBO43_11305</name>
</gene>
<dbReference type="RefSeq" id="WP_108524191.1">
    <property type="nucleotide sequence ID" value="NZ_CP018420.1"/>
</dbReference>
<dbReference type="Pfam" id="PF20327">
    <property type="entry name" value="DUF6622"/>
    <property type="match status" value="1"/>
</dbReference>
<keyword evidence="2" id="KW-0442">Lipid degradation</keyword>
<dbReference type="GeneID" id="47556748"/>
<accession>A0A7Y0ZSE6</accession>
<feature type="transmembrane region" description="Helical" evidence="4">
    <location>
        <begin position="356"/>
        <end position="376"/>
    </location>
</feature>
<evidence type="ECO:0000256" key="2">
    <source>
        <dbReference type="ARBA" id="ARBA00022963"/>
    </source>
</evidence>
<dbReference type="GO" id="GO:0016042">
    <property type="term" value="P:lipid catabolic process"/>
    <property type="evidence" value="ECO:0007669"/>
    <property type="project" value="UniProtKB-KW"/>
</dbReference>
<keyword evidence="1" id="KW-0378">Hydrolase</keyword>
<feature type="transmembrane region" description="Helical" evidence="4">
    <location>
        <begin position="388"/>
        <end position="405"/>
    </location>
</feature>
<evidence type="ECO:0000313" key="7">
    <source>
        <dbReference type="Proteomes" id="UP000552560"/>
    </source>
</evidence>
<dbReference type="GO" id="GO:0003847">
    <property type="term" value="F:1-alkyl-2-acetylglycerophosphocholine esterase activity"/>
    <property type="evidence" value="ECO:0007669"/>
    <property type="project" value="TreeGrafter"/>
</dbReference>
<keyword evidence="3" id="KW-0443">Lipid metabolism</keyword>